<protein>
    <recommendedName>
        <fullName evidence="1">Baseplate protein J-like barrel domain-containing protein</fullName>
    </recommendedName>
</protein>
<dbReference type="InterPro" id="IPR006949">
    <property type="entry name" value="Barrel_Baseplate_J-like"/>
</dbReference>
<gene>
    <name evidence="2" type="ORF">HMPREF3180_00106</name>
</gene>
<dbReference type="PANTHER" id="PTHR37829">
    <property type="entry name" value="PHAGE-LIKE ELEMENT PBSX PROTEIN XKDT"/>
    <property type="match status" value="1"/>
</dbReference>
<dbReference type="RefSeq" id="WP_060917208.1">
    <property type="nucleotide sequence ID" value="NZ_KQ959999.1"/>
</dbReference>
<name>A0A134ARI0_9FUSO</name>
<comment type="caution">
    <text evidence="2">The sequence shown here is derived from an EMBL/GenBank/DDBJ whole genome shotgun (WGS) entry which is preliminary data.</text>
</comment>
<proteinExistence type="predicted"/>
<sequence length="365" mass="41299">MVTRKDIDVYENDINSLVSDIFNGEFMIKYSDTAGSFTADIVRAFSTELIVQQKLYDEMSRNYSVDTAEGIYLDSICKEDYIFRKKATAATGTVRIYGTSGALIQKGMIVASNNCTYTIAESKIVAYKETGTVGYSEVNVVANIAGKIGNCGIGEINKFSESYVGLEKVENLNIISDGTDEENDTELRERRRKILSVPNVNYNTNMIKEMILNKFKNVKKLRVIPRWNGKGTAKIIGIGEVGMKLKDEELNNIKTYLDNEIITDAEFTLKTIKEKSISLTFEAILNKEYNEQSAIELTKSTLNQVFLDKLFEENRIYYAEVIDKLLEIKAFKKISNIDINNTKEDIILEDEDLINVLNITLKTLD</sequence>
<reference evidence="3" key="1">
    <citation type="submission" date="2016-01" db="EMBL/GenBank/DDBJ databases">
        <authorList>
            <person name="Mitreva M."/>
            <person name="Pepin K.H."/>
            <person name="Mihindukulasuriya K.A."/>
            <person name="Fulton R."/>
            <person name="Fronick C."/>
            <person name="O'Laughlin M."/>
            <person name="Miner T."/>
            <person name="Herter B."/>
            <person name="Rosa B.A."/>
            <person name="Cordes M."/>
            <person name="Tomlinson C."/>
            <person name="Wollam A."/>
            <person name="Palsikar V.B."/>
            <person name="Mardis E.R."/>
            <person name="Wilson R.K."/>
        </authorList>
    </citation>
    <scope>NUCLEOTIDE SEQUENCE [LARGE SCALE GENOMIC DNA]</scope>
    <source>
        <strain evidence="3">KA00185</strain>
    </source>
</reference>
<dbReference type="Pfam" id="PF04865">
    <property type="entry name" value="Baseplate_J"/>
    <property type="match status" value="1"/>
</dbReference>
<dbReference type="STRING" id="157687.HMPREF3180_00106"/>
<dbReference type="EMBL" id="LSDD01000004">
    <property type="protein sequence ID" value="KXB70312.1"/>
    <property type="molecule type" value="Genomic_DNA"/>
</dbReference>
<dbReference type="Proteomes" id="UP000070483">
    <property type="component" value="Unassembled WGS sequence"/>
</dbReference>
<dbReference type="OrthoDB" id="79882at2"/>
<evidence type="ECO:0000313" key="2">
    <source>
        <dbReference type="EMBL" id="KXB70312.1"/>
    </source>
</evidence>
<dbReference type="AlphaFoldDB" id="A0A134ARI0"/>
<evidence type="ECO:0000259" key="1">
    <source>
        <dbReference type="Pfam" id="PF04865"/>
    </source>
</evidence>
<accession>A0A134ARI0</accession>
<keyword evidence="3" id="KW-1185">Reference proteome</keyword>
<dbReference type="InterPro" id="IPR052399">
    <property type="entry name" value="Phage_Baseplate_Assmbl_Protein"/>
</dbReference>
<dbReference type="PANTHER" id="PTHR37829:SF3">
    <property type="entry name" value="PROTEIN JAYE-RELATED"/>
    <property type="match status" value="1"/>
</dbReference>
<organism evidence="2 3">
    <name type="scientific">Leptotrichia wadei</name>
    <dbReference type="NCBI Taxonomy" id="157687"/>
    <lineage>
        <taxon>Bacteria</taxon>
        <taxon>Fusobacteriati</taxon>
        <taxon>Fusobacteriota</taxon>
        <taxon>Fusobacteriia</taxon>
        <taxon>Fusobacteriales</taxon>
        <taxon>Leptotrichiaceae</taxon>
        <taxon>Leptotrichia</taxon>
    </lineage>
</organism>
<evidence type="ECO:0000313" key="3">
    <source>
        <dbReference type="Proteomes" id="UP000070483"/>
    </source>
</evidence>
<dbReference type="PATRIC" id="fig|157687.3.peg.107"/>
<feature type="domain" description="Baseplate protein J-like barrel" evidence="1">
    <location>
        <begin position="93"/>
        <end position="177"/>
    </location>
</feature>